<keyword evidence="9 11" id="KW-0665">Pyrimidine biosynthesis</keyword>
<dbReference type="GO" id="GO:0005524">
    <property type="term" value="F:ATP binding"/>
    <property type="evidence" value="ECO:0007669"/>
    <property type="project" value="UniProtKB-KW"/>
</dbReference>
<comment type="function">
    <text evidence="11">Catalyzes the reversible phosphorylation of UMP to UDP.</text>
</comment>
<sequence length="239" mass="25010">MSMTLRWKRVILKLSGEALAGGAAMGIDPDVVGRIADDIVAAHALGAEIGVVIGGGNLFRGAWLQKQGTDRVVGDHMGMLATVMNALAMREALAARGVKASALSGLAIPEVVDSFTQRDARERLASDRIVLFPGGIGCPFFTTDTTAALRAAELGADAVLKATNVDGVYTADPKTDPTATRYDRVSYEEAIARNLKVMDTAAFAIARDNRVPIIVFSADEPGALVDILKGEGRGTVVAS</sequence>
<dbReference type="InterPro" id="IPR015963">
    <property type="entry name" value="Uridylate_kinase_bac"/>
</dbReference>
<evidence type="ECO:0000256" key="2">
    <source>
        <dbReference type="ARBA" id="ARBA00004791"/>
    </source>
</evidence>
<keyword evidence="5 11" id="KW-0808">Transferase</keyword>
<feature type="binding site" evidence="11">
    <location>
        <position position="169"/>
    </location>
    <ligand>
        <name>ATP</name>
        <dbReference type="ChEBI" id="CHEBI:30616"/>
    </ligand>
</feature>
<dbReference type="PIRSF" id="PIRSF005650">
    <property type="entry name" value="Uridylate_kin"/>
    <property type="match status" value="1"/>
</dbReference>
<evidence type="ECO:0000256" key="4">
    <source>
        <dbReference type="ARBA" id="ARBA00022490"/>
    </source>
</evidence>
<evidence type="ECO:0000256" key="11">
    <source>
        <dbReference type="HAMAP-Rule" id="MF_01220"/>
    </source>
</evidence>
<feature type="binding site" evidence="11">
    <location>
        <begin position="13"/>
        <end position="16"/>
    </location>
    <ligand>
        <name>ATP</name>
        <dbReference type="ChEBI" id="CHEBI:30616"/>
    </ligand>
</feature>
<evidence type="ECO:0000256" key="5">
    <source>
        <dbReference type="ARBA" id="ARBA00022679"/>
    </source>
</evidence>
<comment type="caution">
    <text evidence="11">Lacks conserved residue(s) required for the propagation of feature annotation.</text>
</comment>
<comment type="catalytic activity">
    <reaction evidence="10 11">
        <text>UMP + ATP = UDP + ADP</text>
        <dbReference type="Rhea" id="RHEA:24400"/>
        <dbReference type="ChEBI" id="CHEBI:30616"/>
        <dbReference type="ChEBI" id="CHEBI:57865"/>
        <dbReference type="ChEBI" id="CHEBI:58223"/>
        <dbReference type="ChEBI" id="CHEBI:456216"/>
        <dbReference type="EC" id="2.7.4.22"/>
    </reaction>
</comment>
<name>A0AAU7XDW9_9HYPH</name>
<evidence type="ECO:0000256" key="3">
    <source>
        <dbReference type="ARBA" id="ARBA00007614"/>
    </source>
</evidence>
<feature type="binding site" evidence="11">
    <location>
        <position position="75"/>
    </location>
    <ligand>
        <name>UMP</name>
        <dbReference type="ChEBI" id="CHEBI:57865"/>
    </ligand>
</feature>
<dbReference type="NCBIfam" id="TIGR02075">
    <property type="entry name" value="pyrH_bact"/>
    <property type="match status" value="1"/>
</dbReference>
<keyword evidence="7 11" id="KW-0418">Kinase</keyword>
<dbReference type="CDD" id="cd04254">
    <property type="entry name" value="AAK_UMPK-PyrH-Ec"/>
    <property type="match status" value="1"/>
</dbReference>
<proteinExistence type="inferred from homology"/>
<dbReference type="PANTHER" id="PTHR42833:SF4">
    <property type="entry name" value="URIDYLATE KINASE PUMPKIN, CHLOROPLASTIC"/>
    <property type="match status" value="1"/>
</dbReference>
<reference evidence="13" key="1">
    <citation type="submission" date="2024-06" db="EMBL/GenBank/DDBJ databases">
        <title>Methylostella associata gen. nov., sp. nov., a novel Ancalomicrobiaceae-affiliated facultatively methylotrophic bacteria that feed on methanotrophs of the genus Methylococcus.</title>
        <authorList>
            <person name="Saltykova V."/>
            <person name="Danilova O.V."/>
            <person name="Oshkin I.Y."/>
            <person name="Belova S.E."/>
            <person name="Pimenov N.V."/>
            <person name="Dedysh S.N."/>
        </authorList>
    </citation>
    <scope>NUCLEOTIDE SEQUENCE</scope>
    <source>
        <strain evidence="13">S20</strain>
    </source>
</reference>
<dbReference type="GO" id="GO:0005829">
    <property type="term" value="C:cytosol"/>
    <property type="evidence" value="ECO:0007669"/>
    <property type="project" value="TreeGrafter"/>
</dbReference>
<gene>
    <name evidence="11 13" type="primary">pyrH</name>
    <name evidence="13" type="ORF">ABS361_08200</name>
</gene>
<keyword evidence="8 11" id="KW-0067">ATP-binding</keyword>
<feature type="domain" description="Aspartate/glutamate/uridylate kinase" evidence="12">
    <location>
        <begin position="8"/>
        <end position="217"/>
    </location>
</feature>
<evidence type="ECO:0000256" key="9">
    <source>
        <dbReference type="ARBA" id="ARBA00022975"/>
    </source>
</evidence>
<keyword evidence="4 11" id="KW-0963">Cytoplasm</keyword>
<evidence type="ECO:0000256" key="1">
    <source>
        <dbReference type="ARBA" id="ARBA00004496"/>
    </source>
</evidence>
<dbReference type="EC" id="2.7.4.22" evidence="11"/>
<comment type="pathway">
    <text evidence="2 11">Pyrimidine metabolism; CTP biosynthesis via de novo pathway; UDP from UMP (UMPK route): step 1/1.</text>
</comment>
<dbReference type="PANTHER" id="PTHR42833">
    <property type="entry name" value="URIDYLATE KINASE"/>
    <property type="match status" value="1"/>
</dbReference>
<dbReference type="GO" id="GO:0044210">
    <property type="term" value="P:'de novo' CTP biosynthetic process"/>
    <property type="evidence" value="ECO:0007669"/>
    <property type="project" value="UniProtKB-UniRule"/>
</dbReference>
<dbReference type="KEGG" id="mflg:ABS361_08200"/>
<dbReference type="EMBL" id="CP158568">
    <property type="protein sequence ID" value="XBY46194.1"/>
    <property type="molecule type" value="Genomic_DNA"/>
</dbReference>
<feature type="binding site" evidence="11">
    <location>
        <position position="56"/>
    </location>
    <ligand>
        <name>ATP</name>
        <dbReference type="ChEBI" id="CHEBI:30616"/>
    </ligand>
</feature>
<dbReference type="RefSeq" id="WP_407051291.1">
    <property type="nucleotide sequence ID" value="NZ_CP158568.1"/>
</dbReference>
<organism evidence="13">
    <name type="scientific">Methyloraptor flagellatus</name>
    <dbReference type="NCBI Taxonomy" id="3162530"/>
    <lineage>
        <taxon>Bacteria</taxon>
        <taxon>Pseudomonadati</taxon>
        <taxon>Pseudomonadota</taxon>
        <taxon>Alphaproteobacteria</taxon>
        <taxon>Hyphomicrobiales</taxon>
        <taxon>Ancalomicrobiaceae</taxon>
        <taxon>Methyloraptor</taxon>
    </lineage>
</organism>
<comment type="similarity">
    <text evidence="3 11">Belongs to the UMP kinase family.</text>
</comment>
<feature type="binding site" evidence="11">
    <location>
        <position position="60"/>
    </location>
    <ligand>
        <name>ATP</name>
        <dbReference type="ChEBI" id="CHEBI:30616"/>
    </ligand>
</feature>
<feature type="binding site" evidence="11">
    <location>
        <begin position="136"/>
        <end position="143"/>
    </location>
    <ligand>
        <name>UMP</name>
        <dbReference type="ChEBI" id="CHEBI:57865"/>
    </ligand>
</feature>
<feature type="binding site" evidence="11">
    <location>
        <position position="163"/>
    </location>
    <ligand>
        <name>ATP</name>
        <dbReference type="ChEBI" id="CHEBI:30616"/>
    </ligand>
</feature>
<dbReference type="GO" id="GO:0033862">
    <property type="term" value="F:UMP kinase activity"/>
    <property type="evidence" value="ECO:0007669"/>
    <property type="project" value="UniProtKB-EC"/>
</dbReference>
<evidence type="ECO:0000313" key="13">
    <source>
        <dbReference type="EMBL" id="XBY46194.1"/>
    </source>
</evidence>
<evidence type="ECO:0000256" key="6">
    <source>
        <dbReference type="ARBA" id="ARBA00022741"/>
    </source>
</evidence>
<evidence type="ECO:0000256" key="10">
    <source>
        <dbReference type="ARBA" id="ARBA00047767"/>
    </source>
</evidence>
<evidence type="ECO:0000256" key="7">
    <source>
        <dbReference type="ARBA" id="ARBA00022777"/>
    </source>
</evidence>
<keyword evidence="6 11" id="KW-0547">Nucleotide-binding</keyword>
<dbReference type="InterPro" id="IPR011817">
    <property type="entry name" value="Uridylate_kinase"/>
</dbReference>
<comment type="activity regulation">
    <text evidence="11">Inhibited by UTP.</text>
</comment>
<evidence type="ECO:0000259" key="12">
    <source>
        <dbReference type="Pfam" id="PF00696"/>
    </source>
</evidence>
<comment type="subcellular location">
    <subcellularLocation>
        <location evidence="1 11">Cytoplasm</location>
    </subcellularLocation>
</comment>
<dbReference type="Gene3D" id="3.40.1160.10">
    <property type="entry name" value="Acetylglutamate kinase-like"/>
    <property type="match status" value="1"/>
</dbReference>
<protein>
    <recommendedName>
        <fullName evidence="11">Uridylate kinase</fullName>
        <shortName evidence="11">UK</shortName>
        <ecNumber evidence="11">2.7.4.22</ecNumber>
    </recommendedName>
    <alternativeName>
        <fullName evidence="11">Uridine monophosphate kinase</fullName>
        <shortName evidence="11">UMP kinase</shortName>
        <shortName evidence="11">UMPK</shortName>
    </alternativeName>
</protein>
<feature type="binding site" evidence="11">
    <location>
        <position position="172"/>
    </location>
    <ligand>
        <name>ATP</name>
        <dbReference type="ChEBI" id="CHEBI:30616"/>
    </ligand>
</feature>
<comment type="subunit">
    <text evidence="11">Homohexamer.</text>
</comment>
<dbReference type="Pfam" id="PF00696">
    <property type="entry name" value="AA_kinase"/>
    <property type="match status" value="1"/>
</dbReference>
<dbReference type="AlphaFoldDB" id="A0AAU7XDW9"/>
<evidence type="ECO:0000256" key="8">
    <source>
        <dbReference type="ARBA" id="ARBA00022840"/>
    </source>
</evidence>
<dbReference type="GO" id="GO:0006225">
    <property type="term" value="P:UDP biosynthetic process"/>
    <property type="evidence" value="ECO:0007669"/>
    <property type="project" value="TreeGrafter"/>
</dbReference>
<feature type="binding site" evidence="11">
    <location>
        <position position="164"/>
    </location>
    <ligand>
        <name>ATP</name>
        <dbReference type="ChEBI" id="CHEBI:30616"/>
    </ligand>
</feature>
<dbReference type="HAMAP" id="MF_01220_B">
    <property type="entry name" value="PyrH_B"/>
    <property type="match status" value="1"/>
</dbReference>
<accession>A0AAU7XDW9</accession>
<dbReference type="SUPFAM" id="SSF53633">
    <property type="entry name" value="Carbamate kinase-like"/>
    <property type="match status" value="1"/>
</dbReference>
<feature type="binding site" evidence="11">
    <location>
        <position position="55"/>
    </location>
    <ligand>
        <name>UMP</name>
        <dbReference type="ChEBI" id="CHEBI:57865"/>
    </ligand>
</feature>
<dbReference type="InterPro" id="IPR001048">
    <property type="entry name" value="Asp/Glu/Uridylate_kinase"/>
</dbReference>
<dbReference type="FunFam" id="3.40.1160.10:FF:000001">
    <property type="entry name" value="Uridylate kinase"/>
    <property type="match status" value="1"/>
</dbReference>
<dbReference type="InterPro" id="IPR036393">
    <property type="entry name" value="AceGlu_kinase-like_sf"/>
</dbReference>